<dbReference type="Gene3D" id="1.10.155.10">
    <property type="entry name" value="Chemotaxis receptor methyltransferase CheR, N-terminal domain"/>
    <property type="match status" value="1"/>
</dbReference>
<dbReference type="RefSeq" id="WP_119764751.1">
    <property type="nucleotide sequence ID" value="NZ_QYUM01000004.1"/>
</dbReference>
<evidence type="ECO:0000256" key="2">
    <source>
        <dbReference type="ARBA" id="ARBA00022603"/>
    </source>
</evidence>
<comment type="function">
    <text evidence="5">Methylation of the membrane-bound methyl-accepting chemotaxis proteins (MCP) to form gamma-glutamyl methyl ester residues in MCP.</text>
</comment>
<feature type="domain" description="CheR-type methyltransferase" evidence="7">
    <location>
        <begin position="17"/>
        <end position="294"/>
    </location>
</feature>
<feature type="binding site" evidence="6">
    <location>
        <position position="94"/>
    </location>
    <ligand>
        <name>S-adenosyl-L-methionine</name>
        <dbReference type="ChEBI" id="CHEBI:59789"/>
    </ligand>
</feature>
<protein>
    <recommendedName>
        <fullName evidence="5">Chemotaxis protein methyltransferase</fullName>
        <ecNumber evidence="5">2.1.1.80</ecNumber>
    </recommendedName>
</protein>
<dbReference type="GO" id="GO:0008983">
    <property type="term" value="F:protein-glutamate O-methyltransferase activity"/>
    <property type="evidence" value="ECO:0007669"/>
    <property type="project" value="UniProtKB-EC"/>
</dbReference>
<dbReference type="Gene3D" id="3.40.50.150">
    <property type="entry name" value="Vaccinia Virus protein VP39"/>
    <property type="match status" value="1"/>
</dbReference>
<dbReference type="Pfam" id="PF01739">
    <property type="entry name" value="CheR"/>
    <property type="match status" value="1"/>
</dbReference>
<dbReference type="InterPro" id="IPR022642">
    <property type="entry name" value="CheR_C"/>
</dbReference>
<keyword evidence="2 5" id="KW-0489">Methyltransferase</keyword>
<evidence type="ECO:0000313" key="9">
    <source>
        <dbReference type="Proteomes" id="UP000286100"/>
    </source>
</evidence>
<dbReference type="InterPro" id="IPR036804">
    <property type="entry name" value="CheR_N_sf"/>
</dbReference>
<dbReference type="PROSITE" id="PS50123">
    <property type="entry name" value="CHER"/>
    <property type="match status" value="1"/>
</dbReference>
<sequence length="296" mass="32816">MKHSVIPVGTEAPDSSALAATAELGLTEFRAIAAIMQEEARIHLVESKVTLVHSRLSRRLREHGLTRFADYVALVRQDPVEREAMVVALTTNHTHFFRENHHFDHLRQAALPLLQGRVRLGRPVRIWSAGCSSGEEVYSIAMCLAGDAQASASWLRNGDVKLLATDIAPHVVEAVSRGHYSASTVEPIPPSYRSRWLRNEGDGHTVVDELRSLVTARVLNLFDAWPMRQKYDVIFCRNVMIYFDDAAKAELEARFVDMLAPGGFLYIGHSERLIGPAAAVMEPVGQTIYVKPGAAQ</sequence>
<dbReference type="GO" id="GO:0032259">
    <property type="term" value="P:methylation"/>
    <property type="evidence" value="ECO:0007669"/>
    <property type="project" value="UniProtKB-KW"/>
</dbReference>
<evidence type="ECO:0000256" key="3">
    <source>
        <dbReference type="ARBA" id="ARBA00022679"/>
    </source>
</evidence>
<dbReference type="InterPro" id="IPR029063">
    <property type="entry name" value="SAM-dependent_MTases_sf"/>
</dbReference>
<dbReference type="PANTHER" id="PTHR24422:SF19">
    <property type="entry name" value="CHEMOTAXIS PROTEIN METHYLTRANSFERASE"/>
    <property type="match status" value="1"/>
</dbReference>
<gene>
    <name evidence="8" type="ORF">D3876_17705</name>
</gene>
<reference evidence="8 9" key="1">
    <citation type="submission" date="2018-09" db="EMBL/GenBank/DDBJ databases">
        <authorList>
            <person name="Zhu H."/>
        </authorList>
    </citation>
    <scope>NUCLEOTIDE SEQUENCE [LARGE SCALE GENOMIC DNA]</scope>
    <source>
        <strain evidence="8 9">K2R01-6</strain>
    </source>
</reference>
<accession>A0A418W7A4</accession>
<dbReference type="InterPro" id="IPR000780">
    <property type="entry name" value="CheR_MeTrfase"/>
</dbReference>
<evidence type="ECO:0000313" key="8">
    <source>
        <dbReference type="EMBL" id="RJF85724.1"/>
    </source>
</evidence>
<dbReference type="Proteomes" id="UP000286100">
    <property type="component" value="Unassembled WGS sequence"/>
</dbReference>
<organism evidence="8 9">
    <name type="scientific">Sphingomonas cavernae</name>
    <dbReference type="NCBI Taxonomy" id="2320861"/>
    <lineage>
        <taxon>Bacteria</taxon>
        <taxon>Pseudomonadati</taxon>
        <taxon>Pseudomonadota</taxon>
        <taxon>Alphaproteobacteria</taxon>
        <taxon>Sphingomonadales</taxon>
        <taxon>Sphingomonadaceae</taxon>
        <taxon>Sphingomonas</taxon>
    </lineage>
</organism>
<evidence type="ECO:0000256" key="4">
    <source>
        <dbReference type="ARBA" id="ARBA00022691"/>
    </source>
</evidence>
<keyword evidence="3 5" id="KW-0808">Transferase</keyword>
<dbReference type="PIRSF" id="PIRSF000410">
    <property type="entry name" value="CheR"/>
    <property type="match status" value="1"/>
</dbReference>
<feature type="binding site" evidence="6">
    <location>
        <begin position="237"/>
        <end position="238"/>
    </location>
    <ligand>
        <name>S-adenosyl-L-methionine</name>
        <dbReference type="ChEBI" id="CHEBI:59789"/>
    </ligand>
</feature>
<feature type="binding site" evidence="6">
    <location>
        <begin position="220"/>
        <end position="221"/>
    </location>
    <ligand>
        <name>S-adenosyl-L-methionine</name>
        <dbReference type="ChEBI" id="CHEBI:59789"/>
    </ligand>
</feature>
<dbReference type="PANTHER" id="PTHR24422">
    <property type="entry name" value="CHEMOTAXIS PROTEIN METHYLTRANSFERASE"/>
    <property type="match status" value="1"/>
</dbReference>
<evidence type="ECO:0000256" key="1">
    <source>
        <dbReference type="ARBA" id="ARBA00001541"/>
    </source>
</evidence>
<comment type="caution">
    <text evidence="8">The sequence shown here is derived from an EMBL/GenBank/DDBJ whole genome shotgun (WGS) entry which is preliminary data.</text>
</comment>
<dbReference type="Pfam" id="PF03705">
    <property type="entry name" value="CheR_N"/>
    <property type="match status" value="1"/>
</dbReference>
<dbReference type="EC" id="2.1.1.80" evidence="5"/>
<comment type="catalytic activity">
    <reaction evidence="1 5">
        <text>L-glutamyl-[protein] + S-adenosyl-L-methionine = [protein]-L-glutamate 5-O-methyl ester + S-adenosyl-L-homocysteine</text>
        <dbReference type="Rhea" id="RHEA:24452"/>
        <dbReference type="Rhea" id="RHEA-COMP:10208"/>
        <dbReference type="Rhea" id="RHEA-COMP:10311"/>
        <dbReference type="ChEBI" id="CHEBI:29973"/>
        <dbReference type="ChEBI" id="CHEBI:57856"/>
        <dbReference type="ChEBI" id="CHEBI:59789"/>
        <dbReference type="ChEBI" id="CHEBI:82795"/>
        <dbReference type="EC" id="2.1.1.80"/>
    </reaction>
</comment>
<evidence type="ECO:0000259" key="7">
    <source>
        <dbReference type="PROSITE" id="PS50123"/>
    </source>
</evidence>
<dbReference type="InterPro" id="IPR050903">
    <property type="entry name" value="Bact_Chemotaxis_MeTrfase"/>
</dbReference>
<dbReference type="AlphaFoldDB" id="A0A418W7A4"/>
<dbReference type="SUPFAM" id="SSF47757">
    <property type="entry name" value="Chemotaxis receptor methyltransferase CheR, N-terminal domain"/>
    <property type="match status" value="1"/>
</dbReference>
<dbReference type="PRINTS" id="PR00996">
    <property type="entry name" value="CHERMTFRASE"/>
</dbReference>
<dbReference type="InterPro" id="IPR022641">
    <property type="entry name" value="CheR_N"/>
</dbReference>
<keyword evidence="4 5" id="KW-0949">S-adenosyl-L-methionine</keyword>
<dbReference type="EMBL" id="QYUM01000004">
    <property type="protein sequence ID" value="RJF85724.1"/>
    <property type="molecule type" value="Genomic_DNA"/>
</dbReference>
<proteinExistence type="predicted"/>
<feature type="binding site" evidence="6">
    <location>
        <position position="98"/>
    </location>
    <ligand>
        <name>S-adenosyl-L-methionine</name>
        <dbReference type="ChEBI" id="CHEBI:59789"/>
    </ligand>
</feature>
<evidence type="ECO:0000256" key="6">
    <source>
        <dbReference type="PIRSR" id="PIRSR000410-1"/>
    </source>
</evidence>
<feature type="binding site" evidence="6">
    <location>
        <position position="92"/>
    </location>
    <ligand>
        <name>S-adenosyl-L-methionine</name>
        <dbReference type="ChEBI" id="CHEBI:59789"/>
    </ligand>
</feature>
<dbReference type="OrthoDB" id="9816309at2"/>
<dbReference type="SMART" id="SM00138">
    <property type="entry name" value="MeTrc"/>
    <property type="match status" value="1"/>
</dbReference>
<dbReference type="SUPFAM" id="SSF53335">
    <property type="entry name" value="S-adenosyl-L-methionine-dependent methyltransferases"/>
    <property type="match status" value="1"/>
</dbReference>
<keyword evidence="9" id="KW-1185">Reference proteome</keyword>
<name>A0A418W7A4_9SPHN</name>
<dbReference type="InterPro" id="IPR026024">
    <property type="entry name" value="Chemotaxis_MeTrfase_CheR"/>
</dbReference>
<evidence type="ECO:0000256" key="5">
    <source>
        <dbReference type="PIRNR" id="PIRNR000410"/>
    </source>
</evidence>
<feature type="binding site" evidence="6">
    <location>
        <position position="166"/>
    </location>
    <ligand>
        <name>S-adenosyl-L-methionine</name>
        <dbReference type="ChEBI" id="CHEBI:59789"/>
    </ligand>
</feature>
<feature type="binding site" evidence="6">
    <location>
        <position position="136"/>
    </location>
    <ligand>
        <name>S-adenosyl-L-methionine</name>
        <dbReference type="ChEBI" id="CHEBI:59789"/>
    </ligand>
</feature>